<dbReference type="RefSeq" id="WP_086785645.1">
    <property type="nucleotide sequence ID" value="NZ_JAGIOO010000001.1"/>
</dbReference>
<dbReference type="PANTHER" id="PTHR43244:SF2">
    <property type="entry name" value="CONSERVED HYPOTHETICAL ALANINE AND PROLINE-RICH PROTEIN"/>
    <property type="match status" value="1"/>
</dbReference>
<dbReference type="Pfam" id="PF00296">
    <property type="entry name" value="Bac_luciferase"/>
    <property type="match status" value="1"/>
</dbReference>
<dbReference type="InterPro" id="IPR050564">
    <property type="entry name" value="F420-G6PD/mer"/>
</dbReference>
<keyword evidence="3" id="KW-1185">Reference proteome</keyword>
<evidence type="ECO:0000259" key="1">
    <source>
        <dbReference type="Pfam" id="PF00296"/>
    </source>
</evidence>
<dbReference type="Gene3D" id="3.20.20.30">
    <property type="entry name" value="Luciferase-like domain"/>
    <property type="match status" value="1"/>
</dbReference>
<evidence type="ECO:0000313" key="2">
    <source>
        <dbReference type="EMBL" id="MBP2473869.1"/>
    </source>
</evidence>
<protein>
    <submittedName>
        <fullName evidence="2">F420-dependent oxidoreductase</fullName>
    </submittedName>
</protein>
<sequence length="297" mass="31659">MAVELGKVGVWTWAFDRNPWAAVRAGVREIEDLGYGTVWFGEATGRDATTQAALLLGATERIVVAPGVANIYRHHPATLAQAERALAEAYPDRFVLGLGVGARFLAEAQGQAWRPPLTAMREFLTAMDTAPLSAPPGSSPRVLAALGPRMLALAGERTWGAHPFFMPVEHTAFAREHAGPDAVLAVHQNIVVHEDPERARVRARASIAPWLASGDRTGSRWPLMKELTGFTDADLADGGSDRLVDAVVAAGSAEQVAARVQAQLDAGADHVCVSVNAMSDSPDLGLRELRALAEVLR</sequence>
<comment type="caution">
    <text evidence="2">The sequence shown here is derived from an EMBL/GenBank/DDBJ whole genome shotgun (WGS) entry which is preliminary data.</text>
</comment>
<accession>A0ABS5ABA1</accession>
<dbReference type="InterPro" id="IPR036661">
    <property type="entry name" value="Luciferase-like_sf"/>
</dbReference>
<gene>
    <name evidence="2" type="ORF">JOF53_002741</name>
</gene>
<name>A0ABS5ABA1_9PSEU</name>
<evidence type="ECO:0000313" key="3">
    <source>
        <dbReference type="Proteomes" id="UP001519363"/>
    </source>
</evidence>
<dbReference type="EMBL" id="JAGIOO010000001">
    <property type="protein sequence ID" value="MBP2473869.1"/>
    <property type="molecule type" value="Genomic_DNA"/>
</dbReference>
<dbReference type="InterPro" id="IPR019922">
    <property type="entry name" value="Lucif-like_OxRdatse_MSMEG_4141"/>
</dbReference>
<reference evidence="2 3" key="1">
    <citation type="submission" date="2021-03" db="EMBL/GenBank/DDBJ databases">
        <title>Sequencing the genomes of 1000 actinobacteria strains.</title>
        <authorList>
            <person name="Klenk H.-P."/>
        </authorList>
    </citation>
    <scope>NUCLEOTIDE SEQUENCE [LARGE SCALE GENOMIC DNA]</scope>
    <source>
        <strain evidence="2 3">DSM 44580</strain>
    </source>
</reference>
<dbReference type="NCBIfam" id="TIGR03620">
    <property type="entry name" value="F420_MSMEG_4141"/>
    <property type="match status" value="1"/>
</dbReference>
<dbReference type="PANTHER" id="PTHR43244">
    <property type="match status" value="1"/>
</dbReference>
<dbReference type="InterPro" id="IPR011251">
    <property type="entry name" value="Luciferase-like_dom"/>
</dbReference>
<organism evidence="2 3">
    <name type="scientific">Crossiella equi</name>
    <dbReference type="NCBI Taxonomy" id="130796"/>
    <lineage>
        <taxon>Bacteria</taxon>
        <taxon>Bacillati</taxon>
        <taxon>Actinomycetota</taxon>
        <taxon>Actinomycetes</taxon>
        <taxon>Pseudonocardiales</taxon>
        <taxon>Pseudonocardiaceae</taxon>
        <taxon>Crossiella</taxon>
    </lineage>
</organism>
<dbReference type="SUPFAM" id="SSF51679">
    <property type="entry name" value="Bacterial luciferase-like"/>
    <property type="match status" value="1"/>
</dbReference>
<dbReference type="Proteomes" id="UP001519363">
    <property type="component" value="Unassembled WGS sequence"/>
</dbReference>
<proteinExistence type="predicted"/>
<feature type="domain" description="Luciferase-like" evidence="1">
    <location>
        <begin position="18"/>
        <end position="270"/>
    </location>
</feature>